<protein>
    <submittedName>
        <fullName evidence="1">Calpain-type cysteine protease DEK1</fullName>
    </submittedName>
</protein>
<keyword evidence="1" id="KW-0378">Hydrolase</keyword>
<gene>
    <name evidence="1" type="ORF">SCF082_LOCUS17945</name>
</gene>
<comment type="caution">
    <text evidence="1">The sequence shown here is derived from an EMBL/GenBank/DDBJ whole genome shotgun (WGS) entry which is preliminary data.</text>
</comment>
<reference evidence="1 2" key="1">
    <citation type="submission" date="2024-02" db="EMBL/GenBank/DDBJ databases">
        <authorList>
            <person name="Chen Y."/>
            <person name="Shah S."/>
            <person name="Dougan E. K."/>
            <person name="Thang M."/>
            <person name="Chan C."/>
        </authorList>
    </citation>
    <scope>NUCLEOTIDE SEQUENCE [LARGE SCALE GENOMIC DNA]</scope>
</reference>
<name>A0ABP0KKX0_9DINO</name>
<evidence type="ECO:0000313" key="2">
    <source>
        <dbReference type="Proteomes" id="UP001642464"/>
    </source>
</evidence>
<keyword evidence="2" id="KW-1185">Reference proteome</keyword>
<organism evidence="1 2">
    <name type="scientific">Durusdinium trenchii</name>
    <dbReference type="NCBI Taxonomy" id="1381693"/>
    <lineage>
        <taxon>Eukaryota</taxon>
        <taxon>Sar</taxon>
        <taxon>Alveolata</taxon>
        <taxon>Dinophyceae</taxon>
        <taxon>Suessiales</taxon>
        <taxon>Symbiodiniaceae</taxon>
        <taxon>Durusdinium</taxon>
    </lineage>
</organism>
<proteinExistence type="predicted"/>
<keyword evidence="1" id="KW-0645">Protease</keyword>
<evidence type="ECO:0000313" key="1">
    <source>
        <dbReference type="EMBL" id="CAK9027496.1"/>
    </source>
</evidence>
<dbReference type="GO" id="GO:0008233">
    <property type="term" value="F:peptidase activity"/>
    <property type="evidence" value="ECO:0007669"/>
    <property type="project" value="UniProtKB-KW"/>
</dbReference>
<sequence length="307" mass="33975">MATMALPPQPVRFNPVEVQELLEEVVTLYTNMRNTCAKMVNKELVDAGEQGSAMVLDVVSRYSGQLNGLNLATAFHRLARCTTNQQIPEVLLSPVFMEMLDMAQTLAHQELQLPRTEVLTAKCSIMILWSLASLETFPTDLFALLSQVAIPKLRNCEVHDITNLLWSFAKLYKLRPDLVQDVAVETPLVVNTAVDALSQHDLSGLTVQLLISALVSVSTLPCQSHGAMWLFSACSQEVAKKWDQIPKKSRSHVAFSFRLMRLQNCLLANSVAKTVTQICPDMHASVSRPRKNGKGKMIKGNAIEGAF</sequence>
<dbReference type="GO" id="GO:0006508">
    <property type="term" value="P:proteolysis"/>
    <property type="evidence" value="ECO:0007669"/>
    <property type="project" value="UniProtKB-KW"/>
</dbReference>
<dbReference type="Proteomes" id="UP001642464">
    <property type="component" value="Unassembled WGS sequence"/>
</dbReference>
<dbReference type="EMBL" id="CAXAMM010011936">
    <property type="protein sequence ID" value="CAK9027496.1"/>
    <property type="molecule type" value="Genomic_DNA"/>
</dbReference>
<accession>A0ABP0KKX0</accession>